<evidence type="ECO:0000313" key="1">
    <source>
        <dbReference type="EMBL" id="KIM93399.1"/>
    </source>
</evidence>
<name>A0A0C3GPS4_OIDMZ</name>
<keyword evidence="2" id="KW-1185">Reference proteome</keyword>
<accession>A0A0C3GPS4</accession>
<protein>
    <submittedName>
        <fullName evidence="1">Uncharacterized protein</fullName>
    </submittedName>
</protein>
<evidence type="ECO:0000313" key="2">
    <source>
        <dbReference type="Proteomes" id="UP000054321"/>
    </source>
</evidence>
<dbReference type="EMBL" id="KN832896">
    <property type="protein sequence ID" value="KIM93399.1"/>
    <property type="molecule type" value="Genomic_DNA"/>
</dbReference>
<reference evidence="1 2" key="1">
    <citation type="submission" date="2014-04" db="EMBL/GenBank/DDBJ databases">
        <authorList>
            <consortium name="DOE Joint Genome Institute"/>
            <person name="Kuo A."/>
            <person name="Martino E."/>
            <person name="Perotto S."/>
            <person name="Kohler A."/>
            <person name="Nagy L.G."/>
            <person name="Floudas D."/>
            <person name="Copeland A."/>
            <person name="Barry K.W."/>
            <person name="Cichocki N."/>
            <person name="Veneault-Fourrey C."/>
            <person name="LaButti K."/>
            <person name="Lindquist E.A."/>
            <person name="Lipzen A."/>
            <person name="Lundell T."/>
            <person name="Morin E."/>
            <person name="Murat C."/>
            <person name="Sun H."/>
            <person name="Tunlid A."/>
            <person name="Henrissat B."/>
            <person name="Grigoriev I.V."/>
            <person name="Hibbett D.S."/>
            <person name="Martin F."/>
            <person name="Nordberg H.P."/>
            <person name="Cantor M.N."/>
            <person name="Hua S.X."/>
        </authorList>
    </citation>
    <scope>NUCLEOTIDE SEQUENCE [LARGE SCALE GENOMIC DNA]</scope>
    <source>
        <strain evidence="1 2">Zn</strain>
    </source>
</reference>
<organism evidence="1 2">
    <name type="scientific">Oidiodendron maius (strain Zn)</name>
    <dbReference type="NCBI Taxonomy" id="913774"/>
    <lineage>
        <taxon>Eukaryota</taxon>
        <taxon>Fungi</taxon>
        <taxon>Dikarya</taxon>
        <taxon>Ascomycota</taxon>
        <taxon>Pezizomycotina</taxon>
        <taxon>Leotiomycetes</taxon>
        <taxon>Leotiomycetes incertae sedis</taxon>
        <taxon>Myxotrichaceae</taxon>
        <taxon>Oidiodendron</taxon>
    </lineage>
</organism>
<dbReference type="AlphaFoldDB" id="A0A0C3GPS4"/>
<sequence length="107" mass="12113">MYSYERNRCPVRQTLNILSARLANGALSSTPVTSTHLITNDFWLDLDAEDTSEAAPMDDVYGRDCISGVKKLIYCSYVLRPYDLTLAKSISHQELFHVPEYALDTVH</sequence>
<dbReference type="Proteomes" id="UP000054321">
    <property type="component" value="Unassembled WGS sequence"/>
</dbReference>
<dbReference type="HOGENOM" id="CLU_2210757_0_0_1"/>
<reference evidence="2" key="2">
    <citation type="submission" date="2015-01" db="EMBL/GenBank/DDBJ databases">
        <title>Evolutionary Origins and Diversification of the Mycorrhizal Mutualists.</title>
        <authorList>
            <consortium name="DOE Joint Genome Institute"/>
            <consortium name="Mycorrhizal Genomics Consortium"/>
            <person name="Kohler A."/>
            <person name="Kuo A."/>
            <person name="Nagy L.G."/>
            <person name="Floudas D."/>
            <person name="Copeland A."/>
            <person name="Barry K.W."/>
            <person name="Cichocki N."/>
            <person name="Veneault-Fourrey C."/>
            <person name="LaButti K."/>
            <person name="Lindquist E.A."/>
            <person name="Lipzen A."/>
            <person name="Lundell T."/>
            <person name="Morin E."/>
            <person name="Murat C."/>
            <person name="Riley R."/>
            <person name="Ohm R."/>
            <person name="Sun H."/>
            <person name="Tunlid A."/>
            <person name="Henrissat B."/>
            <person name="Grigoriev I.V."/>
            <person name="Hibbett D.S."/>
            <person name="Martin F."/>
        </authorList>
    </citation>
    <scope>NUCLEOTIDE SEQUENCE [LARGE SCALE GENOMIC DNA]</scope>
    <source>
        <strain evidence="2">Zn</strain>
    </source>
</reference>
<dbReference type="InParanoid" id="A0A0C3GPS4"/>
<gene>
    <name evidence="1" type="ORF">OIDMADRAFT_35889</name>
</gene>
<proteinExistence type="predicted"/>